<evidence type="ECO:0000313" key="1">
    <source>
        <dbReference type="EMBL" id="ASV85816.1"/>
    </source>
</evidence>
<dbReference type="OrthoDB" id="9804312at2"/>
<evidence type="ECO:0000313" key="2">
    <source>
        <dbReference type="Proteomes" id="UP000215256"/>
    </source>
</evidence>
<proteinExistence type="predicted"/>
<dbReference type="Proteomes" id="UP000215256">
    <property type="component" value="Chromosome 1"/>
</dbReference>
<dbReference type="CDD" id="cd02440">
    <property type="entry name" value="AdoMet_MTases"/>
    <property type="match status" value="1"/>
</dbReference>
<dbReference type="Pfam" id="PF13489">
    <property type="entry name" value="Methyltransf_23"/>
    <property type="match status" value="1"/>
</dbReference>
<reference evidence="1 2" key="1">
    <citation type="submission" date="2017-07" db="EMBL/GenBank/DDBJ databases">
        <title>Phylogenetic study on the rhizospheric bacterium Ochrobactrum sp. A44.</title>
        <authorList>
            <person name="Krzyzanowska D.M."/>
            <person name="Ossowicki A."/>
            <person name="Rajewska M."/>
            <person name="Maciag T."/>
            <person name="Kaczynski Z."/>
            <person name="Czerwicka M."/>
            <person name="Jafra S."/>
        </authorList>
    </citation>
    <scope>NUCLEOTIDE SEQUENCE [LARGE SCALE GENOMIC DNA]</scope>
    <source>
        <strain evidence="1 2">A44</strain>
    </source>
</reference>
<dbReference type="InterPro" id="IPR029063">
    <property type="entry name" value="SAM-dependent_MTases_sf"/>
</dbReference>
<organism evidence="1 2">
    <name type="scientific">Ochrobactrum quorumnocens</name>
    <dbReference type="NCBI Taxonomy" id="271865"/>
    <lineage>
        <taxon>Bacteria</taxon>
        <taxon>Pseudomonadati</taxon>
        <taxon>Pseudomonadota</taxon>
        <taxon>Alphaproteobacteria</taxon>
        <taxon>Hyphomicrobiales</taxon>
        <taxon>Brucellaceae</taxon>
        <taxon>Brucella/Ochrobactrum group</taxon>
        <taxon>Ochrobactrum</taxon>
    </lineage>
</organism>
<gene>
    <name evidence="1" type="ORF">CES85_1269</name>
</gene>
<accession>A0A248UGK9</accession>
<dbReference type="Gene3D" id="3.40.50.150">
    <property type="entry name" value="Vaccinia Virus protein VP39"/>
    <property type="match status" value="1"/>
</dbReference>
<sequence length="193" mass="21154">MSSDTLGFYADNAAAYAARSSVNPRLESFLILVRPTGLVLELGTGSGQDAKAMLEQGFEVDPTDGSGELAAEAALLLKRPVKQMLFHELEAVERYDAIYASASLLHANRADLPDIVRRMHRALKPGGWLWASFKDGPGEGYDALGRYYNYMSADEIVSFWNSNASWNAVSSESWEGSGYDLAPTLWHSVTAQR</sequence>
<dbReference type="KEGG" id="och:CES85_1269"/>
<name>A0A248UGK9_9HYPH</name>
<evidence type="ECO:0008006" key="3">
    <source>
        <dbReference type="Google" id="ProtNLM"/>
    </source>
</evidence>
<protein>
    <recommendedName>
        <fullName evidence="3">Class I SAM-dependent methyltransferase</fullName>
    </recommendedName>
</protein>
<dbReference type="EMBL" id="CP022604">
    <property type="protein sequence ID" value="ASV85816.1"/>
    <property type="molecule type" value="Genomic_DNA"/>
</dbReference>
<dbReference type="RefSeq" id="WP_095446736.1">
    <property type="nucleotide sequence ID" value="NZ_CP022604.1"/>
</dbReference>
<dbReference type="SUPFAM" id="SSF53335">
    <property type="entry name" value="S-adenosyl-L-methionine-dependent methyltransferases"/>
    <property type="match status" value="1"/>
</dbReference>
<dbReference type="AlphaFoldDB" id="A0A248UGK9"/>